<accession>A0A1D2J4J9</accession>
<organism evidence="7 8">
    <name type="scientific">Paracoccidioides brasiliensis</name>
    <dbReference type="NCBI Taxonomy" id="121759"/>
    <lineage>
        <taxon>Eukaryota</taxon>
        <taxon>Fungi</taxon>
        <taxon>Dikarya</taxon>
        <taxon>Ascomycota</taxon>
        <taxon>Pezizomycotina</taxon>
        <taxon>Eurotiomycetes</taxon>
        <taxon>Eurotiomycetidae</taxon>
        <taxon>Onygenales</taxon>
        <taxon>Ajellomycetaceae</taxon>
        <taxon>Paracoccidioides</taxon>
    </lineage>
</organism>
<evidence type="ECO:0000313" key="7">
    <source>
        <dbReference type="EMBL" id="ODH13244.1"/>
    </source>
</evidence>
<evidence type="ECO:0000256" key="3">
    <source>
        <dbReference type="SAM" id="MobiDB-lite"/>
    </source>
</evidence>
<dbReference type="PANTHER" id="PTHR14790">
    <property type="entry name" value="RECQ-MEDIATED GENOME INSTABILITY PROTEIN 1 RMI1"/>
    <property type="match status" value="1"/>
</dbReference>
<dbReference type="AlphaFoldDB" id="A0A1D2J4J9"/>
<keyword evidence="4" id="KW-1133">Transmembrane helix</keyword>
<sequence>MATDPQAQITNHLLTTKSLPVSRTWLAQFLSSQRVATTPLSTLTQTALFRLLASDFTTSLSATNPSHTLPEDISDPTIKERHVSGPVPLQVLDIEDIESSLWSQVEAIEKIERGEETRGREIIHTVTRDETGEVEAVNNNAGNTSTNAAGANRNAPGARNTSISNSAKGGTHRLVLQDVKGTKVVAIELKPVEDVGIAKLPIGAKMVVTNATVARGMLLLEPDCVDVLGGKIEALNRQWTLERKNRLLTTLRDKLRAVSATFSSSSSFTVQSELAAPESHLPLPEQSVIMMMLTMMIHTTLFPIAVHPIFKARISSGRASHSPSQTWAERCEIGRFGG</sequence>
<dbReference type="InterPro" id="IPR049363">
    <property type="entry name" value="RMI1_N"/>
</dbReference>
<comment type="caution">
    <text evidence="7">The sequence shown here is derived from an EMBL/GenBank/DDBJ whole genome shotgun (WGS) entry which is preliminary data.</text>
</comment>
<feature type="transmembrane region" description="Helical" evidence="4">
    <location>
        <begin position="288"/>
        <end position="310"/>
    </location>
</feature>
<dbReference type="InterPro" id="IPR042470">
    <property type="entry name" value="RMI1_N_C_sf"/>
</dbReference>
<evidence type="ECO:0000256" key="4">
    <source>
        <dbReference type="SAM" id="Phobius"/>
    </source>
</evidence>
<dbReference type="Pfam" id="PF08585">
    <property type="entry name" value="RMI1_N_C"/>
    <property type="match status" value="1"/>
</dbReference>
<dbReference type="GO" id="GO:0016604">
    <property type="term" value="C:nuclear body"/>
    <property type="evidence" value="ECO:0007669"/>
    <property type="project" value="TreeGrafter"/>
</dbReference>
<proteinExistence type="inferred from homology"/>
<feature type="domain" description="RecQ mediated genome instability protein 1 OB-fold" evidence="5">
    <location>
        <begin position="69"/>
        <end position="242"/>
    </location>
</feature>
<keyword evidence="4" id="KW-0812">Transmembrane</keyword>
<dbReference type="PANTHER" id="PTHR14790:SF15">
    <property type="entry name" value="RECQ-MEDIATED GENOME INSTABILITY PROTEIN 1"/>
    <property type="match status" value="1"/>
</dbReference>
<gene>
    <name evidence="7" type="ORF">ACO22_07457</name>
</gene>
<feature type="domain" description="RMI1 N-terminal" evidence="6">
    <location>
        <begin position="13"/>
        <end position="59"/>
    </location>
</feature>
<dbReference type="Pfam" id="PF21000">
    <property type="entry name" value="RMI1_N_N"/>
    <property type="match status" value="1"/>
</dbReference>
<dbReference type="Proteomes" id="UP000242814">
    <property type="component" value="Unassembled WGS sequence"/>
</dbReference>
<dbReference type="SMART" id="SM01161">
    <property type="entry name" value="DUF1767"/>
    <property type="match status" value="1"/>
</dbReference>
<evidence type="ECO:0000256" key="1">
    <source>
        <dbReference type="ARBA" id="ARBA00006395"/>
    </source>
</evidence>
<dbReference type="Gene3D" id="2.40.50.770">
    <property type="entry name" value="RecQ-mediated genome instability protein Rmi1, C-terminal domain"/>
    <property type="match status" value="1"/>
</dbReference>
<dbReference type="GO" id="GO:0000712">
    <property type="term" value="P:resolution of meiotic recombination intermediates"/>
    <property type="evidence" value="ECO:0007669"/>
    <property type="project" value="TreeGrafter"/>
</dbReference>
<name>A0A1D2J4J9_PARBR</name>
<dbReference type="EMBL" id="LZYO01000538">
    <property type="protein sequence ID" value="ODH13244.1"/>
    <property type="molecule type" value="Genomic_DNA"/>
</dbReference>
<reference evidence="7 8" key="1">
    <citation type="submission" date="2016-06" db="EMBL/GenBank/DDBJ databases">
        <authorList>
            <person name="Kjaerup R.B."/>
            <person name="Dalgaard T.S."/>
            <person name="Juul-Madsen H.R."/>
        </authorList>
    </citation>
    <scope>NUCLEOTIDE SEQUENCE [LARGE SCALE GENOMIC DNA]</scope>
    <source>
        <strain evidence="7 8">Pb300</strain>
    </source>
</reference>
<keyword evidence="4" id="KW-0472">Membrane</keyword>
<feature type="region of interest" description="Disordered" evidence="3">
    <location>
        <begin position="137"/>
        <end position="169"/>
    </location>
</feature>
<comment type="similarity">
    <text evidence="1">Belongs to the RMI1 family.</text>
</comment>
<evidence type="ECO:0000256" key="2">
    <source>
        <dbReference type="ARBA" id="ARBA00018987"/>
    </source>
</evidence>
<dbReference type="GO" id="GO:0031422">
    <property type="term" value="C:RecQ family helicase-topoisomerase III complex"/>
    <property type="evidence" value="ECO:0007669"/>
    <property type="project" value="TreeGrafter"/>
</dbReference>
<evidence type="ECO:0000313" key="8">
    <source>
        <dbReference type="Proteomes" id="UP000242814"/>
    </source>
</evidence>
<evidence type="ECO:0000259" key="5">
    <source>
        <dbReference type="Pfam" id="PF08585"/>
    </source>
</evidence>
<dbReference type="InterPro" id="IPR013894">
    <property type="entry name" value="RMI1_OB"/>
</dbReference>
<dbReference type="VEuPathDB" id="FungiDB:PABG_04125"/>
<dbReference type="GO" id="GO:0000724">
    <property type="term" value="P:double-strand break repair via homologous recombination"/>
    <property type="evidence" value="ECO:0007669"/>
    <property type="project" value="TreeGrafter"/>
</dbReference>
<dbReference type="VEuPathDB" id="FungiDB:PADG_04474"/>
<feature type="compositionally biased region" description="Low complexity" evidence="3">
    <location>
        <begin position="137"/>
        <end position="160"/>
    </location>
</feature>
<evidence type="ECO:0000259" key="6">
    <source>
        <dbReference type="Pfam" id="PF21000"/>
    </source>
</evidence>
<protein>
    <recommendedName>
        <fullName evidence="2">RecQ-mediated genome instability protein 1</fullName>
    </recommendedName>
</protein>